<dbReference type="InterPro" id="IPR021059">
    <property type="entry name" value="DnaJ-related_N"/>
</dbReference>
<gene>
    <name evidence="3" type="ORF">SAMN05216214_10812</name>
</gene>
<dbReference type="Proteomes" id="UP000185766">
    <property type="component" value="Unassembled WGS sequence"/>
</dbReference>
<keyword evidence="4" id="KW-1185">Reference proteome</keyword>
<proteinExistence type="predicted"/>
<dbReference type="PROSITE" id="PS50076">
    <property type="entry name" value="DNAJ_2"/>
    <property type="match status" value="1"/>
</dbReference>
<dbReference type="SMART" id="SM00271">
    <property type="entry name" value="DnaJ"/>
    <property type="match status" value="1"/>
</dbReference>
<dbReference type="Gene3D" id="1.10.287.110">
    <property type="entry name" value="DnaJ domain"/>
    <property type="match status" value="1"/>
</dbReference>
<keyword evidence="1" id="KW-0143">Chaperone</keyword>
<evidence type="ECO:0000313" key="4">
    <source>
        <dbReference type="Proteomes" id="UP000185766"/>
    </source>
</evidence>
<dbReference type="Pfam" id="PF12339">
    <property type="entry name" value="DNAJ_related"/>
    <property type="match status" value="1"/>
</dbReference>
<dbReference type="STRING" id="1429083.GCA_001885685_02185"/>
<organism evidence="3 4">
    <name type="scientific">Atopomonas hussainii</name>
    <dbReference type="NCBI Taxonomy" id="1429083"/>
    <lineage>
        <taxon>Bacteria</taxon>
        <taxon>Pseudomonadati</taxon>
        <taxon>Pseudomonadota</taxon>
        <taxon>Gammaproteobacteria</taxon>
        <taxon>Pseudomonadales</taxon>
        <taxon>Pseudomonadaceae</taxon>
        <taxon>Atopomonas</taxon>
    </lineage>
</organism>
<dbReference type="SUPFAM" id="SSF46565">
    <property type="entry name" value="Chaperone J-domain"/>
    <property type="match status" value="1"/>
</dbReference>
<dbReference type="EMBL" id="FOAS01000008">
    <property type="protein sequence ID" value="SEL09081.1"/>
    <property type="molecule type" value="Genomic_DNA"/>
</dbReference>
<dbReference type="InterPro" id="IPR036869">
    <property type="entry name" value="J_dom_sf"/>
</dbReference>
<evidence type="ECO:0000256" key="1">
    <source>
        <dbReference type="ARBA" id="ARBA00023186"/>
    </source>
</evidence>
<reference evidence="3 4" key="1">
    <citation type="submission" date="2016-10" db="EMBL/GenBank/DDBJ databases">
        <authorList>
            <person name="de Groot N.N."/>
        </authorList>
    </citation>
    <scope>NUCLEOTIDE SEQUENCE [LARGE SCALE GENOMIC DNA]</scope>
    <source>
        <strain evidence="3 4">JCM 19513</strain>
    </source>
</reference>
<accession>A0A1H7MDB2</accession>
<dbReference type="AlphaFoldDB" id="A0A1H7MDB2"/>
<evidence type="ECO:0000313" key="3">
    <source>
        <dbReference type="EMBL" id="SEL09081.1"/>
    </source>
</evidence>
<dbReference type="InterPro" id="IPR001623">
    <property type="entry name" value="DnaJ_domain"/>
</dbReference>
<protein>
    <submittedName>
        <fullName evidence="3">DnaJ domain-containing protein</fullName>
    </submittedName>
</protein>
<dbReference type="Pfam" id="PF00226">
    <property type="entry name" value="DnaJ"/>
    <property type="match status" value="1"/>
</dbReference>
<name>A0A1H7MDB2_9GAMM</name>
<sequence>MSDLNRVYADFPQQADLSEQAMYLLQQQPDGLPEYALLQALRKAHSSHLPQLELSDKLVLFRSHFVLFNALYRLRDQLWQTQQAFLSIDPLCIRLQPYVAGSQALGQHDPLRDYYLDEAHLRNTTGDDVERLLTSFWTRMHSGEEKLAALELFELQDPITPQRIKQRYRQLVSLHHPDRGGSQTRMQSINQAMEILQRYYC</sequence>
<evidence type="ECO:0000259" key="2">
    <source>
        <dbReference type="PROSITE" id="PS50076"/>
    </source>
</evidence>
<dbReference type="CDD" id="cd06257">
    <property type="entry name" value="DnaJ"/>
    <property type="match status" value="1"/>
</dbReference>
<feature type="domain" description="J" evidence="2">
    <location>
        <begin position="148"/>
        <end position="201"/>
    </location>
</feature>